<dbReference type="NCBIfam" id="TIGR03696">
    <property type="entry name" value="Rhs_assc_core"/>
    <property type="match status" value="1"/>
</dbReference>
<feature type="transmembrane region" description="Helical" evidence="2">
    <location>
        <begin position="1336"/>
        <end position="1355"/>
    </location>
</feature>
<keyword evidence="2" id="KW-0812">Transmembrane</keyword>
<feature type="transmembrane region" description="Helical" evidence="2">
    <location>
        <begin position="1311"/>
        <end position="1329"/>
    </location>
</feature>
<name>A0A6J6H201_9ZZZZ</name>
<reference evidence="3" key="1">
    <citation type="submission" date="2020-05" db="EMBL/GenBank/DDBJ databases">
        <authorList>
            <person name="Chiriac C."/>
            <person name="Salcher M."/>
            <person name="Ghai R."/>
            <person name="Kavagutti S V."/>
        </authorList>
    </citation>
    <scope>NUCLEOTIDE SEQUENCE</scope>
</reference>
<accession>A0A6J6H201</accession>
<feature type="region of interest" description="Disordered" evidence="1">
    <location>
        <begin position="789"/>
        <end position="815"/>
    </location>
</feature>
<evidence type="ECO:0000256" key="2">
    <source>
        <dbReference type="SAM" id="Phobius"/>
    </source>
</evidence>
<dbReference type="PANTHER" id="PTHR32305:SF15">
    <property type="entry name" value="PROTEIN RHSA-RELATED"/>
    <property type="match status" value="1"/>
</dbReference>
<feature type="transmembrane region" description="Helical" evidence="2">
    <location>
        <begin position="1367"/>
        <end position="1385"/>
    </location>
</feature>
<dbReference type="Gene3D" id="2.180.10.10">
    <property type="entry name" value="RHS repeat-associated core"/>
    <property type="match status" value="1"/>
</dbReference>
<evidence type="ECO:0000313" key="3">
    <source>
        <dbReference type="EMBL" id="CAB4602698.1"/>
    </source>
</evidence>
<keyword evidence="2" id="KW-0472">Membrane</keyword>
<proteinExistence type="predicted"/>
<keyword evidence="2" id="KW-1133">Transmembrane helix</keyword>
<dbReference type="InterPro" id="IPR022385">
    <property type="entry name" value="Rhs_assc_core"/>
</dbReference>
<dbReference type="InterPro" id="IPR050708">
    <property type="entry name" value="T6SS_VgrG/RHS"/>
</dbReference>
<dbReference type="PROSITE" id="PS51257">
    <property type="entry name" value="PROKAR_LIPOPROTEIN"/>
    <property type="match status" value="1"/>
</dbReference>
<evidence type="ECO:0000256" key="1">
    <source>
        <dbReference type="SAM" id="MobiDB-lite"/>
    </source>
</evidence>
<gene>
    <name evidence="3" type="ORF">UFOPK1835_00535</name>
</gene>
<protein>
    <submittedName>
        <fullName evidence="3">Unannotated protein</fullName>
    </submittedName>
</protein>
<sequence>MRRSLTLSAVALTVSIALIATGCSGSSSNRSAAGSAGDPTSLAALPAGLATGTRVPMYFGSVVTPTSWVSTSLSPTLSVPGGLGAWTFTLSDLSDGKSAFGTKTYAETGSTTTVPLGAGLQQGNVYTWRAESSGQNAVGGSFTVDVQMSEVQQLDSVGGVNVALSSGEASIAWSSHSMGALPGAVGFGLQHQPSNPDEIGMPSGWSLQAASSFPYQRLTVWPDGSVGLIGTNGSVANYREGAGGSFNPVQLGSGDVNVNGLAPVLIKNNDGTFSVTTKSATAVFALEGETGVAYLSSISGNDNPMLGQKWSGGRIQSVSDPVSGREVAFVYGGGVCPKPVTGFVAAPTGMLCQVKFWDGSTSAIYYVDVPGQDPSIGRLVDFPEAKGDGASVFDVAYDGAGRVARTRSPLLASAAASNLIGADDPQFWSEVAYTPEGKVSTMTEPATEAGAKRCVRSYEYASPSSTTVSDSCFGGQIMSVLFDPTTFFTVSATNSSGLQTQNNWDYASGQLLSSTDYSGLTSINRYEGGNLVQSWGPSKGSPNEAQSTVREYDQSFEGAPDGVAMKGLDVTYWPNTDETGVNGVQELGPILNGTLASSLLVNWDKSPAGNNGGWSGLMTGTLEVATAGSYKITSGNDIAKVRINNVLCVDGACDALPLGKGANQIRIDIAATGSTASMDLSWAGPDTGGSLKAIPTDALRPGYGYATTTKVNDPNAVNAVAENISKSSYLEPATGRVSSRVNQAGSRMSFAYEGGSAGKGGWNRQTAVTSATGASYSYTYWGDTESAKSPCPGAKAANQGGGAKSTMAPGADGGEGPTTTQWFGAAGDVVAAQLPGGVLTCSTFGPAGQTMSVELIGMGTTYKTTNNFAVDGNPLLMEATETVGTTTTTTRVEIDLSGRTVRSVDRYGIETRYTYDLRTGAAASTTLTAPGTAPIVTTNTFDARGWLTSSDVDGKNQVTLSYNPDATVRTIAYGNGVTVSNTFNDSNRLVANSWTTPSGAFSNSREISAGGNISGETLTAPAGSSTFAYTHDGNGRLSAATVSAGLVPVAKTWAWSFDDASNRLTQKATTAGAADTDYTYVYNKASQLTSTTDPSASAGITYDDRGNATKLGPDRFTYDNANNVVSATDGTLTVNYERSFAGAVITKTTTGGTDAGTIRYSSSGVLLDAESKPYALQYSLPGAVSVTKPLVAGSQGRWQFTSLSGDLFFETDDVGALQGTAQAFDPYGQVLTTPNAPMVGLPNTTWEAATGNESEALKTPYQLMGARVYVPGLGRFAQLDPKVGGSANGYDYVNQDPINFSDPTGNESENWLINGLTGLAAFGIGALVAPARGALVGVLAGAIAGAAVAGLSHAIEYAVTGQTDFSAARLGISILAGALGGGIAGRVKWANAQNRAGGNLNGAAGGAADDVSSVSSLSSSSGSSSYNSGWTGRFSARMAKMFDWMEANGAVNPQRASLRVSDEVQIPNFVRQSRLSSSTKSLIKQVEVSETRSLSMSGSMLDGLGEGSNYFAPGSVRSSGNFYLKDGFTSRFNS</sequence>
<organism evidence="3">
    <name type="scientific">freshwater metagenome</name>
    <dbReference type="NCBI Taxonomy" id="449393"/>
    <lineage>
        <taxon>unclassified sequences</taxon>
        <taxon>metagenomes</taxon>
        <taxon>ecological metagenomes</taxon>
    </lineage>
</organism>
<dbReference type="PANTHER" id="PTHR32305">
    <property type="match status" value="1"/>
</dbReference>
<dbReference type="EMBL" id="CAEZUP010000014">
    <property type="protein sequence ID" value="CAB4602698.1"/>
    <property type="molecule type" value="Genomic_DNA"/>
</dbReference>